<evidence type="ECO:0000256" key="6">
    <source>
        <dbReference type="RuleBase" id="RU361224"/>
    </source>
</evidence>
<organism evidence="8 10">
    <name type="scientific">Amphibalanus amphitrite</name>
    <name type="common">Striped barnacle</name>
    <name type="synonym">Balanus amphitrite</name>
    <dbReference type="NCBI Taxonomy" id="1232801"/>
    <lineage>
        <taxon>Eukaryota</taxon>
        <taxon>Metazoa</taxon>
        <taxon>Ecdysozoa</taxon>
        <taxon>Arthropoda</taxon>
        <taxon>Crustacea</taxon>
        <taxon>Multicrustacea</taxon>
        <taxon>Cirripedia</taxon>
        <taxon>Thoracica</taxon>
        <taxon>Thoracicalcarea</taxon>
        <taxon>Balanomorpha</taxon>
        <taxon>Balanoidea</taxon>
        <taxon>Balanidae</taxon>
        <taxon>Amphibalaninae</taxon>
        <taxon>Amphibalanus</taxon>
    </lineage>
</organism>
<dbReference type="PRINTS" id="PR00889">
    <property type="entry name" value="CALPONIN"/>
</dbReference>
<evidence type="ECO:0000256" key="5">
    <source>
        <dbReference type="ARBA" id="ARBA00025109"/>
    </source>
</evidence>
<evidence type="ECO:0000259" key="7">
    <source>
        <dbReference type="PROSITE" id="PS50021"/>
    </source>
</evidence>
<dbReference type="PROSITE" id="PS01052">
    <property type="entry name" value="CALPONIN_1"/>
    <property type="match status" value="1"/>
</dbReference>
<protein>
    <recommendedName>
        <fullName evidence="6">Calponin</fullName>
    </recommendedName>
</protein>
<evidence type="ECO:0000256" key="4">
    <source>
        <dbReference type="ARBA" id="ARBA00023203"/>
    </source>
</evidence>
<sequence>MVRRDPAQEKEVLEWIEAVTGQKLPPGRYEDVLRDGIAICNLMNKLSPGSVSKIQTSGGSFKLRENIERFQKAAKAYGVPEEEIFQTADLYDMRNIPQVTLSLYALARLTQKHPEYNGPSLGPKMADANKREFSESQLRAHEGQLNLQMGYNKGASQAGHGGMGNTRHM</sequence>
<dbReference type="SUPFAM" id="SSF47576">
    <property type="entry name" value="Calponin-homology domain, CH-domain"/>
    <property type="match status" value="1"/>
</dbReference>
<dbReference type="OrthoDB" id="21595at2759"/>
<evidence type="ECO:0000313" key="8">
    <source>
        <dbReference type="EMBL" id="KAF0288054.1"/>
    </source>
</evidence>
<evidence type="ECO:0000313" key="10">
    <source>
        <dbReference type="Proteomes" id="UP000440578"/>
    </source>
</evidence>
<keyword evidence="10" id="KW-1185">Reference proteome</keyword>
<dbReference type="EMBL" id="VIIS01002137">
    <property type="protein sequence ID" value="KAF0288054.1"/>
    <property type="molecule type" value="Genomic_DNA"/>
</dbReference>
<keyword evidence="2" id="KW-0677">Repeat</keyword>
<evidence type="ECO:0000256" key="3">
    <source>
        <dbReference type="ARBA" id="ARBA00022860"/>
    </source>
</evidence>
<evidence type="ECO:0000313" key="9">
    <source>
        <dbReference type="EMBL" id="KAF0290816.1"/>
    </source>
</evidence>
<dbReference type="InterPro" id="IPR001997">
    <property type="entry name" value="Calponin/LIMCH1"/>
</dbReference>
<gene>
    <name evidence="8" type="primary">Mp20_2</name>
    <name evidence="9" type="synonym">Mp20_0</name>
    <name evidence="9" type="ORF">FJT64_010982</name>
    <name evidence="8" type="ORF">FJT64_013549</name>
</gene>
<dbReference type="GO" id="GO:0015629">
    <property type="term" value="C:actin cytoskeleton"/>
    <property type="evidence" value="ECO:0007669"/>
    <property type="project" value="TreeGrafter"/>
</dbReference>
<dbReference type="AlphaFoldDB" id="A0A6A4V937"/>
<dbReference type="GO" id="GO:0031032">
    <property type="term" value="P:actomyosin structure organization"/>
    <property type="evidence" value="ECO:0007669"/>
    <property type="project" value="InterPro"/>
</dbReference>
<reference evidence="8 10" key="1">
    <citation type="submission" date="2019-07" db="EMBL/GenBank/DDBJ databases">
        <title>Draft genome assembly of a fouling barnacle, Amphibalanus amphitrite (Darwin, 1854): The first reference genome for Thecostraca.</title>
        <authorList>
            <person name="Kim W."/>
        </authorList>
    </citation>
    <scope>NUCLEOTIDE SEQUENCE [LARGE SCALE GENOMIC DNA]</scope>
    <source>
        <strain evidence="8">SNU_AA5</strain>
        <tissue evidence="8">Soma without cirri and trophi</tissue>
    </source>
</reference>
<proteinExistence type="inferred from homology"/>
<dbReference type="CDD" id="cd21207">
    <property type="entry name" value="CH_dMP20-like"/>
    <property type="match status" value="1"/>
</dbReference>
<accession>A0A6A4V937</accession>
<dbReference type="GO" id="GO:0051015">
    <property type="term" value="F:actin filament binding"/>
    <property type="evidence" value="ECO:0007669"/>
    <property type="project" value="TreeGrafter"/>
</dbReference>
<dbReference type="SMART" id="SM00033">
    <property type="entry name" value="CH"/>
    <property type="match status" value="1"/>
</dbReference>
<name>A0A6A4V937_AMPAM</name>
<dbReference type="PRINTS" id="PR00888">
    <property type="entry name" value="SM22CALPONIN"/>
</dbReference>
<dbReference type="InterPro" id="IPR003096">
    <property type="entry name" value="SM22_calponin"/>
</dbReference>
<dbReference type="InterPro" id="IPR050606">
    <property type="entry name" value="Calponin-like"/>
</dbReference>
<dbReference type="PROSITE" id="PS51122">
    <property type="entry name" value="CALPONIN_2"/>
    <property type="match status" value="1"/>
</dbReference>
<comment type="caution">
    <text evidence="8">The sequence shown here is derived from an EMBL/GenBank/DDBJ whole genome shotgun (WGS) entry which is preliminary data.</text>
</comment>
<dbReference type="Pfam" id="PF00307">
    <property type="entry name" value="CH"/>
    <property type="match status" value="1"/>
</dbReference>
<comment type="similarity">
    <text evidence="1 6">Belongs to the calponin family.</text>
</comment>
<evidence type="ECO:0000256" key="1">
    <source>
        <dbReference type="ARBA" id="ARBA00009631"/>
    </source>
</evidence>
<dbReference type="Gene3D" id="1.10.418.10">
    <property type="entry name" value="Calponin-like domain"/>
    <property type="match status" value="1"/>
</dbReference>
<dbReference type="PROSITE" id="PS50021">
    <property type="entry name" value="CH"/>
    <property type="match status" value="1"/>
</dbReference>
<keyword evidence="4 6" id="KW-0009">Actin-binding</keyword>
<dbReference type="InterPro" id="IPR036872">
    <property type="entry name" value="CH_dom_sf"/>
</dbReference>
<dbReference type="EMBL" id="VIIS01001928">
    <property type="protein sequence ID" value="KAF0290816.1"/>
    <property type="molecule type" value="Genomic_DNA"/>
</dbReference>
<dbReference type="Proteomes" id="UP000440578">
    <property type="component" value="Unassembled WGS sequence"/>
</dbReference>
<dbReference type="PANTHER" id="PTHR47385:SF22">
    <property type="entry name" value="GH21596P"/>
    <property type="match status" value="1"/>
</dbReference>
<dbReference type="InterPro" id="IPR000557">
    <property type="entry name" value="Calponin_repeat"/>
</dbReference>
<dbReference type="GO" id="GO:0005516">
    <property type="term" value="F:calmodulin binding"/>
    <property type="evidence" value="ECO:0007669"/>
    <property type="project" value="UniProtKB-KW"/>
</dbReference>
<dbReference type="PANTHER" id="PTHR47385">
    <property type="entry name" value="CALPONIN"/>
    <property type="match status" value="1"/>
</dbReference>
<dbReference type="GO" id="GO:0007015">
    <property type="term" value="P:actin filament organization"/>
    <property type="evidence" value="ECO:0007669"/>
    <property type="project" value="TreeGrafter"/>
</dbReference>
<dbReference type="InterPro" id="IPR001715">
    <property type="entry name" value="CH_dom"/>
</dbReference>
<keyword evidence="3 6" id="KW-0112">Calmodulin-binding</keyword>
<feature type="domain" description="Calponin-homology (CH)" evidence="7">
    <location>
        <begin position="6"/>
        <end position="111"/>
    </location>
</feature>
<evidence type="ECO:0000256" key="2">
    <source>
        <dbReference type="ARBA" id="ARBA00022737"/>
    </source>
</evidence>
<comment type="function">
    <text evidence="5 6">Thin filament-associated protein that is implicated in the regulation and modulation of smooth muscle contraction. It is capable of binding to actin, calmodulin and tropomyosin. The interaction of calponin with actin inhibits the actomyosin Mg-ATPase activity.</text>
</comment>
<dbReference type="Pfam" id="PF00402">
    <property type="entry name" value="Calponin"/>
    <property type="match status" value="1"/>
</dbReference>